<reference evidence="2" key="1">
    <citation type="journal article" date="2020" name="Cell">
        <title>Large-Scale Comparative Analyses of Tick Genomes Elucidate Their Genetic Diversity and Vector Capacities.</title>
        <authorList>
            <consortium name="Tick Genome and Microbiome Consortium (TIGMIC)"/>
            <person name="Jia N."/>
            <person name="Wang J."/>
            <person name="Shi W."/>
            <person name="Du L."/>
            <person name="Sun Y."/>
            <person name="Zhan W."/>
            <person name="Jiang J.F."/>
            <person name="Wang Q."/>
            <person name="Zhang B."/>
            <person name="Ji P."/>
            <person name="Bell-Sakyi L."/>
            <person name="Cui X.M."/>
            <person name="Yuan T.T."/>
            <person name="Jiang B.G."/>
            <person name="Yang W.F."/>
            <person name="Lam T.T."/>
            <person name="Chang Q.C."/>
            <person name="Ding S.J."/>
            <person name="Wang X.J."/>
            <person name="Zhu J.G."/>
            <person name="Ruan X.D."/>
            <person name="Zhao L."/>
            <person name="Wei J.T."/>
            <person name="Ye R.Z."/>
            <person name="Que T.C."/>
            <person name="Du C.H."/>
            <person name="Zhou Y.H."/>
            <person name="Cheng J.X."/>
            <person name="Dai P.F."/>
            <person name="Guo W.B."/>
            <person name="Han X.H."/>
            <person name="Huang E.J."/>
            <person name="Li L.F."/>
            <person name="Wei W."/>
            <person name="Gao Y.C."/>
            <person name="Liu J.Z."/>
            <person name="Shao H.Z."/>
            <person name="Wang X."/>
            <person name="Wang C.C."/>
            <person name="Yang T.C."/>
            <person name="Huo Q.B."/>
            <person name="Li W."/>
            <person name="Chen H.Y."/>
            <person name="Chen S.E."/>
            <person name="Zhou L.G."/>
            <person name="Ni X.B."/>
            <person name="Tian J.H."/>
            <person name="Sheng Y."/>
            <person name="Liu T."/>
            <person name="Pan Y.S."/>
            <person name="Xia L.Y."/>
            <person name="Li J."/>
            <person name="Zhao F."/>
            <person name="Cao W.C."/>
        </authorList>
    </citation>
    <scope>NUCLEOTIDE SEQUENCE</scope>
    <source>
        <strain evidence="2">Rsan-2018</strain>
    </source>
</reference>
<dbReference type="AlphaFoldDB" id="A0A9D4TD62"/>
<dbReference type="EMBL" id="JABSTV010000682">
    <property type="protein sequence ID" value="KAH7985875.1"/>
    <property type="molecule type" value="Genomic_DNA"/>
</dbReference>
<comment type="caution">
    <text evidence="2">The sequence shown here is derived from an EMBL/GenBank/DDBJ whole genome shotgun (WGS) entry which is preliminary data.</text>
</comment>
<dbReference type="PANTHER" id="PTHR46599">
    <property type="entry name" value="PIGGYBAC TRANSPOSABLE ELEMENT-DERIVED PROTEIN 4"/>
    <property type="match status" value="1"/>
</dbReference>
<keyword evidence="3" id="KW-1185">Reference proteome</keyword>
<dbReference type="Proteomes" id="UP000821837">
    <property type="component" value="Unassembled WGS sequence"/>
</dbReference>
<evidence type="ECO:0000259" key="1">
    <source>
        <dbReference type="Pfam" id="PF13843"/>
    </source>
</evidence>
<dbReference type="PANTHER" id="PTHR46599:SF3">
    <property type="entry name" value="PIGGYBAC TRANSPOSABLE ELEMENT-DERIVED PROTEIN 4"/>
    <property type="match status" value="1"/>
</dbReference>
<evidence type="ECO:0000313" key="2">
    <source>
        <dbReference type="EMBL" id="KAH7985875.1"/>
    </source>
</evidence>
<reference evidence="2" key="2">
    <citation type="submission" date="2021-09" db="EMBL/GenBank/DDBJ databases">
        <authorList>
            <person name="Jia N."/>
            <person name="Wang J."/>
            <person name="Shi W."/>
            <person name="Du L."/>
            <person name="Sun Y."/>
            <person name="Zhan W."/>
            <person name="Jiang J."/>
            <person name="Wang Q."/>
            <person name="Zhang B."/>
            <person name="Ji P."/>
            <person name="Sakyi L.B."/>
            <person name="Cui X."/>
            <person name="Yuan T."/>
            <person name="Jiang B."/>
            <person name="Yang W."/>
            <person name="Lam T.T.-Y."/>
            <person name="Chang Q."/>
            <person name="Ding S."/>
            <person name="Wang X."/>
            <person name="Zhu J."/>
            <person name="Ruan X."/>
            <person name="Zhao L."/>
            <person name="Wei J."/>
            <person name="Que T."/>
            <person name="Du C."/>
            <person name="Cheng J."/>
            <person name="Dai P."/>
            <person name="Han X."/>
            <person name="Huang E."/>
            <person name="Gao Y."/>
            <person name="Liu J."/>
            <person name="Shao H."/>
            <person name="Ye R."/>
            <person name="Li L."/>
            <person name="Wei W."/>
            <person name="Wang X."/>
            <person name="Wang C."/>
            <person name="Huo Q."/>
            <person name="Li W."/>
            <person name="Guo W."/>
            <person name="Chen H."/>
            <person name="Chen S."/>
            <person name="Zhou L."/>
            <person name="Zhou L."/>
            <person name="Ni X."/>
            <person name="Tian J."/>
            <person name="Zhou Y."/>
            <person name="Sheng Y."/>
            <person name="Liu T."/>
            <person name="Pan Y."/>
            <person name="Xia L."/>
            <person name="Li J."/>
            <person name="Zhao F."/>
            <person name="Cao W."/>
        </authorList>
    </citation>
    <scope>NUCLEOTIDE SEQUENCE</scope>
    <source>
        <strain evidence="2">Rsan-2018</strain>
        <tissue evidence="2">Larvae</tissue>
    </source>
</reference>
<organism evidence="2 3">
    <name type="scientific">Rhipicephalus sanguineus</name>
    <name type="common">Brown dog tick</name>
    <name type="synonym">Ixodes sanguineus</name>
    <dbReference type="NCBI Taxonomy" id="34632"/>
    <lineage>
        <taxon>Eukaryota</taxon>
        <taxon>Metazoa</taxon>
        <taxon>Ecdysozoa</taxon>
        <taxon>Arthropoda</taxon>
        <taxon>Chelicerata</taxon>
        <taxon>Arachnida</taxon>
        <taxon>Acari</taxon>
        <taxon>Parasitiformes</taxon>
        <taxon>Ixodida</taxon>
        <taxon>Ixodoidea</taxon>
        <taxon>Ixodidae</taxon>
        <taxon>Rhipicephalinae</taxon>
        <taxon>Rhipicephalus</taxon>
        <taxon>Rhipicephalus</taxon>
    </lineage>
</organism>
<evidence type="ECO:0000313" key="3">
    <source>
        <dbReference type="Proteomes" id="UP000821837"/>
    </source>
</evidence>
<dbReference type="InterPro" id="IPR029526">
    <property type="entry name" value="PGBD"/>
</dbReference>
<name>A0A9D4TD62_RHISA</name>
<accession>A0A9D4TD62</accession>
<dbReference type="Pfam" id="PF13843">
    <property type="entry name" value="DDE_Tnp_1_7"/>
    <property type="match status" value="1"/>
</dbReference>
<dbReference type="VEuPathDB" id="VectorBase:RSAN_052382"/>
<proteinExistence type="predicted"/>
<protein>
    <recommendedName>
        <fullName evidence="1">PiggyBac transposable element-derived protein domain-containing protein</fullName>
    </recommendedName>
</protein>
<sequence length="95" mass="10482">MEVQWEMTPADVVIPTDTEPTFSAKLSSESTALNAFELFVTDEVVNRIVDNTDLYAAQGGIQGWIPLTAEELKAYFGMLVLMSANPMHQYTAPVL</sequence>
<gene>
    <name evidence="2" type="ORF">HPB52_025339</name>
</gene>
<feature type="domain" description="PiggyBac transposable element-derived protein" evidence="1">
    <location>
        <begin position="32"/>
        <end position="87"/>
    </location>
</feature>